<evidence type="ECO:0000256" key="4">
    <source>
        <dbReference type="ARBA" id="ARBA00022723"/>
    </source>
</evidence>
<keyword evidence="5" id="KW-0694">RNA-binding</keyword>
<dbReference type="InterPro" id="IPR036465">
    <property type="entry name" value="vWFA_dom_sf"/>
</dbReference>
<evidence type="ECO:0000256" key="6">
    <source>
        <dbReference type="ARBA" id="ARBA00023274"/>
    </source>
</evidence>
<keyword evidence="4" id="KW-0479">Metal-binding</keyword>
<reference evidence="8 9" key="1">
    <citation type="journal article" date="2016" name="Nat. Commun.">
        <title>Thousands of microbial genomes shed light on interconnected biogeochemical processes in an aquifer system.</title>
        <authorList>
            <person name="Anantharaman K."/>
            <person name="Brown C.T."/>
            <person name="Hug L.A."/>
            <person name="Sharon I."/>
            <person name="Castelle C.J."/>
            <person name="Probst A.J."/>
            <person name="Thomas B.C."/>
            <person name="Singh A."/>
            <person name="Wilkins M.J."/>
            <person name="Karaoz U."/>
            <person name="Brodie E.L."/>
            <person name="Williams K.H."/>
            <person name="Hubbard S.S."/>
            <person name="Banfield J.F."/>
        </authorList>
    </citation>
    <scope>NUCLEOTIDE SEQUENCE [LARGE SCALE GENOMIC DNA]</scope>
</reference>
<dbReference type="GO" id="GO:0046872">
    <property type="term" value="F:metal ion binding"/>
    <property type="evidence" value="ECO:0007669"/>
    <property type="project" value="UniProtKB-KW"/>
</dbReference>
<evidence type="ECO:0000259" key="7">
    <source>
        <dbReference type="PROSITE" id="PS50988"/>
    </source>
</evidence>
<sequence>MNYTKHVRTDATQQTEPIFGKDQIQNSAGGFVFAVDDWKRLDRFLILGSEGGSYYASERKLTVESAKGVLNCLKADGVRVVDRALEISEQGRAPKNDSALFVLAMAAGMGDDATRYAACMELPRIARTGTHLFTFLENIRAFRGWGRGLRSAVSRWYTGKDADSLAYQLVKYRQRNGWTHDDVLRLSHPVPSTAAHQALFRWVTKDEMLGDLPELVLAFVRMQEAKDAKDVIGLVEAHPDITWEMIPSKFLGSPDVWEALLPNMPQAALVRNLARMTANGLIRPLGDATRVVCERLVDETRIRKARLHPIAILGALATYRMGHGARGTLTWSPVTEAVDALDQAFYRAFGAIKGSGKRTLLALDVSDSMEMSEIAGMPGITPRIASAAMAMVTARTETSHAFMAFSHHFVPLNISPRQRLDDVVETMERVPYGGTDCALPMIWAAKNRVEVDVFSIYTDSETWAGNIHPVQALQEYRRKMGISAKLVVVGMVANEFSIADPNDAGTLDVVGFDTATPDLIADFSQES</sequence>
<dbReference type="Pfam" id="PF25045">
    <property type="entry name" value="vWA_Ro60"/>
    <property type="match status" value="1"/>
</dbReference>
<dbReference type="EMBL" id="MHQL01000057">
    <property type="protein sequence ID" value="OHA01667.1"/>
    <property type="molecule type" value="Genomic_DNA"/>
</dbReference>
<evidence type="ECO:0000313" key="8">
    <source>
        <dbReference type="EMBL" id="OHA01667.1"/>
    </source>
</evidence>
<comment type="similarity">
    <text evidence="2">Belongs to the Ro 60 kDa family.</text>
</comment>
<comment type="caution">
    <text evidence="8">The sequence shown here is derived from an EMBL/GenBank/DDBJ whole genome shotgun (WGS) entry which is preliminary data.</text>
</comment>
<feature type="domain" description="TROVE" evidence="7">
    <location>
        <begin position="24"/>
        <end position="357"/>
    </location>
</feature>
<dbReference type="InterPro" id="IPR008858">
    <property type="entry name" value="TROVE_dom"/>
</dbReference>
<dbReference type="PANTHER" id="PTHR14202">
    <property type="entry name" value="60 KDA RIBONUCLEOPROTEIN SSA/RO"/>
    <property type="match status" value="1"/>
</dbReference>
<evidence type="ECO:0000256" key="2">
    <source>
        <dbReference type="ARBA" id="ARBA00007814"/>
    </source>
</evidence>
<evidence type="ECO:0000313" key="9">
    <source>
        <dbReference type="Proteomes" id="UP000177811"/>
    </source>
</evidence>
<dbReference type="InterPro" id="IPR056800">
    <property type="entry name" value="vWA_Ro60"/>
</dbReference>
<protein>
    <submittedName>
        <fullName evidence="8">RNA-binding protein</fullName>
    </submittedName>
</protein>
<dbReference type="GO" id="GO:0003723">
    <property type="term" value="F:RNA binding"/>
    <property type="evidence" value="ECO:0007669"/>
    <property type="project" value="UniProtKB-KW"/>
</dbReference>
<keyword evidence="6" id="KW-0687">Ribonucleoprotein</keyword>
<dbReference type="Gene3D" id="3.40.50.410">
    <property type="entry name" value="von Willebrand factor, type A domain"/>
    <property type="match status" value="2"/>
</dbReference>
<evidence type="ECO:0000256" key="1">
    <source>
        <dbReference type="ARBA" id="ARBA00004496"/>
    </source>
</evidence>
<dbReference type="PROSITE" id="PS50988">
    <property type="entry name" value="TROVE"/>
    <property type="match status" value="1"/>
</dbReference>
<accession>A0A1G2KQG4</accession>
<dbReference type="GO" id="GO:0005737">
    <property type="term" value="C:cytoplasm"/>
    <property type="evidence" value="ECO:0007669"/>
    <property type="project" value="UniProtKB-SubCell"/>
</dbReference>
<evidence type="ECO:0000256" key="5">
    <source>
        <dbReference type="ARBA" id="ARBA00022884"/>
    </source>
</evidence>
<organism evidence="8 9">
    <name type="scientific">Candidatus Sungbacteria bacterium RIFCSPHIGHO2_02_FULL_51_29</name>
    <dbReference type="NCBI Taxonomy" id="1802273"/>
    <lineage>
        <taxon>Bacteria</taxon>
        <taxon>Candidatus Sungiibacteriota</taxon>
    </lineage>
</organism>
<evidence type="ECO:0000256" key="3">
    <source>
        <dbReference type="ARBA" id="ARBA00022490"/>
    </source>
</evidence>
<dbReference type="InterPro" id="IPR040322">
    <property type="entry name" value="TROVE2"/>
</dbReference>
<comment type="subcellular location">
    <subcellularLocation>
        <location evidence="1">Cytoplasm</location>
    </subcellularLocation>
</comment>
<dbReference type="GO" id="GO:1990904">
    <property type="term" value="C:ribonucleoprotein complex"/>
    <property type="evidence" value="ECO:0007669"/>
    <property type="project" value="UniProtKB-KW"/>
</dbReference>
<dbReference type="SUPFAM" id="SSF53300">
    <property type="entry name" value="vWA-like"/>
    <property type="match status" value="1"/>
</dbReference>
<dbReference type="SUPFAM" id="SSF140864">
    <property type="entry name" value="TROVE domain-like"/>
    <property type="match status" value="1"/>
</dbReference>
<dbReference type="PANTHER" id="PTHR14202:SF0">
    <property type="entry name" value="RNA-BINDING PROTEIN RO60"/>
    <property type="match status" value="1"/>
</dbReference>
<dbReference type="AlphaFoldDB" id="A0A1G2KQG4"/>
<proteinExistence type="inferred from homology"/>
<keyword evidence="3" id="KW-0963">Cytoplasm</keyword>
<name>A0A1G2KQG4_9BACT</name>
<gene>
    <name evidence="8" type="ORF">A3C16_04430</name>
</gene>
<dbReference type="Pfam" id="PF05731">
    <property type="entry name" value="TROVE"/>
    <property type="match status" value="2"/>
</dbReference>
<dbReference type="Proteomes" id="UP000177811">
    <property type="component" value="Unassembled WGS sequence"/>
</dbReference>
<dbReference type="InterPro" id="IPR037214">
    <property type="entry name" value="TROVE_dom_sf"/>
</dbReference>